<evidence type="ECO:0000259" key="1">
    <source>
        <dbReference type="Pfam" id="PF21252"/>
    </source>
</evidence>
<keyword evidence="3" id="KW-1185">Reference proteome</keyword>
<dbReference type="InterPro" id="IPR049303">
    <property type="entry name" value="Glyco_hydro_109_C"/>
</dbReference>
<gene>
    <name evidence="2" type="ORF">J2Z66_007937</name>
</gene>
<name>A0ABS4J8X4_9BACL</name>
<sequence>MEDCWELVETVEQTGMTNMMAENFCYSRTNIMVRHMVETGAFGELTHAECGYGHDVRNSTHDSNGNLLWRGKLLQHYNGNNYPPHSLEPVSQWLGINRSDSFDYIMTIVSKTAYQSGYFNEIFGPSHPGAQPDYWKQGIPASL</sequence>
<accession>A0ABS4J8X4</accession>
<evidence type="ECO:0000313" key="3">
    <source>
        <dbReference type="Proteomes" id="UP001519287"/>
    </source>
</evidence>
<dbReference type="RefSeq" id="WP_209978574.1">
    <property type="nucleotide sequence ID" value="NZ_JAGGLB010000047.1"/>
</dbReference>
<dbReference type="InterPro" id="IPR036291">
    <property type="entry name" value="NAD(P)-bd_dom_sf"/>
</dbReference>
<dbReference type="Gene3D" id="3.30.360.10">
    <property type="entry name" value="Dihydrodipicolinate Reductase, domain 2"/>
    <property type="match status" value="1"/>
</dbReference>
<dbReference type="EMBL" id="JAGGLB010000047">
    <property type="protein sequence ID" value="MBP1996291.1"/>
    <property type="molecule type" value="Genomic_DNA"/>
</dbReference>
<evidence type="ECO:0000313" key="2">
    <source>
        <dbReference type="EMBL" id="MBP1996291.1"/>
    </source>
</evidence>
<feature type="domain" description="Glycosyl hydrolase 109 C-terminal" evidence="1">
    <location>
        <begin position="32"/>
        <end position="135"/>
    </location>
</feature>
<comment type="caution">
    <text evidence="2">The sequence shown here is derived from an EMBL/GenBank/DDBJ whole genome shotgun (WGS) entry which is preliminary data.</text>
</comment>
<dbReference type="SUPFAM" id="SSF51735">
    <property type="entry name" value="NAD(P)-binding Rossmann-fold domains"/>
    <property type="match status" value="1"/>
</dbReference>
<organism evidence="2 3">
    <name type="scientific">Paenibacillus eucommiae</name>
    <dbReference type="NCBI Taxonomy" id="1355755"/>
    <lineage>
        <taxon>Bacteria</taxon>
        <taxon>Bacillati</taxon>
        <taxon>Bacillota</taxon>
        <taxon>Bacilli</taxon>
        <taxon>Bacillales</taxon>
        <taxon>Paenibacillaceae</taxon>
        <taxon>Paenibacillus</taxon>
    </lineage>
</organism>
<dbReference type="Proteomes" id="UP001519287">
    <property type="component" value="Unassembled WGS sequence"/>
</dbReference>
<reference evidence="2 3" key="1">
    <citation type="submission" date="2021-03" db="EMBL/GenBank/DDBJ databases">
        <title>Genomic Encyclopedia of Type Strains, Phase IV (KMG-IV): sequencing the most valuable type-strain genomes for metagenomic binning, comparative biology and taxonomic classification.</title>
        <authorList>
            <person name="Goeker M."/>
        </authorList>
    </citation>
    <scope>NUCLEOTIDE SEQUENCE [LARGE SCALE GENOMIC DNA]</scope>
    <source>
        <strain evidence="2 3">DSM 26048</strain>
    </source>
</reference>
<dbReference type="Pfam" id="PF21252">
    <property type="entry name" value="Glyco_hydro_109_C"/>
    <property type="match status" value="1"/>
</dbReference>
<proteinExistence type="predicted"/>
<protein>
    <recommendedName>
        <fullName evidence="1">Glycosyl hydrolase 109 C-terminal domain-containing protein</fullName>
    </recommendedName>
</protein>